<name>A0A7L5E1N2_9BACT</name>
<organism evidence="1 2">
    <name type="scientific">Spirosoma rhododendri</name>
    <dbReference type="NCBI Taxonomy" id="2728024"/>
    <lineage>
        <taxon>Bacteria</taxon>
        <taxon>Pseudomonadati</taxon>
        <taxon>Bacteroidota</taxon>
        <taxon>Cytophagia</taxon>
        <taxon>Cytophagales</taxon>
        <taxon>Cytophagaceae</taxon>
        <taxon>Spirosoma</taxon>
    </lineage>
</organism>
<proteinExistence type="predicted"/>
<evidence type="ECO:0000313" key="1">
    <source>
        <dbReference type="EMBL" id="QJD81620.1"/>
    </source>
</evidence>
<dbReference type="Proteomes" id="UP000501128">
    <property type="component" value="Plasmid unnamed1"/>
</dbReference>
<reference evidence="1 2" key="1">
    <citation type="submission" date="2020-04" db="EMBL/GenBank/DDBJ databases">
        <title>Genome sequencing of novel species.</title>
        <authorList>
            <person name="Heo J."/>
            <person name="Kim S.-J."/>
            <person name="Kim J.-S."/>
            <person name="Hong S.-B."/>
            <person name="Kwon S.-W."/>
        </authorList>
    </citation>
    <scope>NUCLEOTIDE SEQUENCE [LARGE SCALE GENOMIC DNA]</scope>
    <source>
        <strain evidence="1 2">CJU-R4</strain>
        <plasmid evidence="1 2">unnamed1</plasmid>
    </source>
</reference>
<keyword evidence="2" id="KW-1185">Reference proteome</keyword>
<sequence length="187" mass="21282">MAMSLRLLRAAAETENLDDFHLSRLLLLLGAFQGRKKRHSVQGITKLAKLDFLLRYPNCLTRALQAIGKSDDLAQVGEVEASSIEAKMIRFRYGPWDARYRRWIGLLSAKGLVNTYVEGNTVHVVITDKGKEVAGLFAEEDEFKLIAQRSLLIYKNFGDFSATKIKDFIYEVFPEIVTIKWGQEIQL</sequence>
<dbReference type="KEGG" id="srho:HH216_25060"/>
<protein>
    <submittedName>
        <fullName evidence="1">Uncharacterized protein</fullName>
    </submittedName>
</protein>
<keyword evidence="1" id="KW-0614">Plasmid</keyword>
<evidence type="ECO:0000313" key="2">
    <source>
        <dbReference type="Proteomes" id="UP000501128"/>
    </source>
</evidence>
<dbReference type="AlphaFoldDB" id="A0A7L5E1N2"/>
<dbReference type="EMBL" id="CP051678">
    <property type="protein sequence ID" value="QJD81620.1"/>
    <property type="molecule type" value="Genomic_DNA"/>
</dbReference>
<geneLocation type="plasmid" evidence="1 2">
    <name>unnamed1</name>
</geneLocation>
<accession>A0A7L5E1N2</accession>
<gene>
    <name evidence="1" type="ORF">HH216_25060</name>
</gene>